<evidence type="ECO:0000256" key="1">
    <source>
        <dbReference type="SAM" id="MobiDB-lite"/>
    </source>
</evidence>
<feature type="compositionally biased region" description="Polar residues" evidence="1">
    <location>
        <begin position="1"/>
        <end position="18"/>
    </location>
</feature>
<name>A0AAW1TMM9_9CUCU</name>
<keyword evidence="3" id="KW-1185">Reference proteome</keyword>
<protein>
    <submittedName>
        <fullName evidence="2">Uncharacterized protein</fullName>
    </submittedName>
</protein>
<reference evidence="2 3" key="1">
    <citation type="submission" date="2023-03" db="EMBL/GenBank/DDBJ databases">
        <title>Genome insight into feeding habits of ladybird beetles.</title>
        <authorList>
            <person name="Li H.-S."/>
            <person name="Huang Y.-H."/>
            <person name="Pang H."/>
        </authorList>
    </citation>
    <scope>NUCLEOTIDE SEQUENCE [LARGE SCALE GENOMIC DNA]</scope>
    <source>
        <strain evidence="2">SYSU_2023b</strain>
        <tissue evidence="2">Whole body</tissue>
    </source>
</reference>
<evidence type="ECO:0000313" key="2">
    <source>
        <dbReference type="EMBL" id="KAK9871570.1"/>
    </source>
</evidence>
<dbReference type="EMBL" id="JARQZJ010000006">
    <property type="protein sequence ID" value="KAK9871570.1"/>
    <property type="molecule type" value="Genomic_DNA"/>
</dbReference>
<dbReference type="AlphaFoldDB" id="A0AAW1TMM9"/>
<proteinExistence type="predicted"/>
<evidence type="ECO:0000313" key="3">
    <source>
        <dbReference type="Proteomes" id="UP001431783"/>
    </source>
</evidence>
<organism evidence="2 3">
    <name type="scientific">Henosepilachna vigintioctopunctata</name>
    <dbReference type="NCBI Taxonomy" id="420089"/>
    <lineage>
        <taxon>Eukaryota</taxon>
        <taxon>Metazoa</taxon>
        <taxon>Ecdysozoa</taxon>
        <taxon>Arthropoda</taxon>
        <taxon>Hexapoda</taxon>
        <taxon>Insecta</taxon>
        <taxon>Pterygota</taxon>
        <taxon>Neoptera</taxon>
        <taxon>Endopterygota</taxon>
        <taxon>Coleoptera</taxon>
        <taxon>Polyphaga</taxon>
        <taxon>Cucujiformia</taxon>
        <taxon>Coccinelloidea</taxon>
        <taxon>Coccinellidae</taxon>
        <taxon>Epilachninae</taxon>
        <taxon>Epilachnini</taxon>
        <taxon>Henosepilachna</taxon>
    </lineage>
</organism>
<dbReference type="Proteomes" id="UP001431783">
    <property type="component" value="Unassembled WGS sequence"/>
</dbReference>
<comment type="caution">
    <text evidence="2">The sequence shown here is derived from an EMBL/GenBank/DDBJ whole genome shotgun (WGS) entry which is preliminary data.</text>
</comment>
<feature type="region of interest" description="Disordered" evidence="1">
    <location>
        <begin position="1"/>
        <end position="22"/>
    </location>
</feature>
<sequence length="95" mass="10652">MVVLPTNGSHLTNGTRTAPRSKRRITTDGDTFQVVPHMPEVLSRTVDAIYRNVYCMNQRRNGPTKYYHTRQVIEGAQGSDGQITFGLNNLSTLET</sequence>
<accession>A0AAW1TMM9</accession>
<gene>
    <name evidence="2" type="ORF">WA026_012951</name>
</gene>